<keyword evidence="3 6" id="KW-0812">Transmembrane</keyword>
<dbReference type="Gene3D" id="1.20.1640.10">
    <property type="entry name" value="Multidrug efflux transporter AcrB transmembrane domain"/>
    <property type="match status" value="2"/>
</dbReference>
<keyword evidence="5 6" id="KW-0472">Membrane</keyword>
<evidence type="ECO:0000256" key="2">
    <source>
        <dbReference type="ARBA" id="ARBA00022475"/>
    </source>
</evidence>
<dbReference type="EMBL" id="JBHPBY010000006">
    <property type="protein sequence ID" value="MFC1848754.1"/>
    <property type="molecule type" value="Genomic_DNA"/>
</dbReference>
<protein>
    <submittedName>
        <fullName evidence="8">RND family transporter</fullName>
    </submittedName>
</protein>
<keyword evidence="4 6" id="KW-1133">Transmembrane helix</keyword>
<evidence type="ECO:0000256" key="3">
    <source>
        <dbReference type="ARBA" id="ARBA00022692"/>
    </source>
</evidence>
<keyword evidence="2" id="KW-1003">Cell membrane</keyword>
<dbReference type="Pfam" id="PF03176">
    <property type="entry name" value="MMPL"/>
    <property type="match status" value="2"/>
</dbReference>
<dbReference type="PROSITE" id="PS50156">
    <property type="entry name" value="SSD"/>
    <property type="match status" value="2"/>
</dbReference>
<feature type="transmembrane region" description="Helical" evidence="6">
    <location>
        <begin position="412"/>
        <end position="435"/>
    </location>
</feature>
<comment type="caution">
    <text evidence="8">The sequence shown here is derived from an EMBL/GenBank/DDBJ whole genome shotgun (WGS) entry which is preliminary data.</text>
</comment>
<name>A0ABV6YRC0_UNCC1</name>
<evidence type="ECO:0000256" key="6">
    <source>
        <dbReference type="SAM" id="Phobius"/>
    </source>
</evidence>
<dbReference type="Proteomes" id="UP001594351">
    <property type="component" value="Unassembled WGS sequence"/>
</dbReference>
<feature type="transmembrane region" description="Helical" evidence="6">
    <location>
        <begin position="308"/>
        <end position="328"/>
    </location>
</feature>
<feature type="domain" description="SSD" evidence="7">
    <location>
        <begin position="309"/>
        <end position="434"/>
    </location>
</feature>
<feature type="transmembrane region" description="Helical" evidence="6">
    <location>
        <begin position="20"/>
        <end position="42"/>
    </location>
</feature>
<proteinExistence type="predicted"/>
<evidence type="ECO:0000256" key="4">
    <source>
        <dbReference type="ARBA" id="ARBA00022989"/>
    </source>
</evidence>
<comment type="subcellular location">
    <subcellularLocation>
        <location evidence="1">Cell membrane</location>
        <topology evidence="1">Multi-pass membrane protein</topology>
    </subcellularLocation>
</comment>
<feature type="transmembrane region" description="Helical" evidence="6">
    <location>
        <begin position="721"/>
        <end position="739"/>
    </location>
</feature>
<feature type="transmembrane region" description="Helical" evidence="6">
    <location>
        <begin position="335"/>
        <end position="356"/>
    </location>
</feature>
<dbReference type="InterPro" id="IPR050545">
    <property type="entry name" value="Mycobact_MmpL"/>
</dbReference>
<evidence type="ECO:0000313" key="8">
    <source>
        <dbReference type="EMBL" id="MFC1848754.1"/>
    </source>
</evidence>
<feature type="transmembrane region" description="Helical" evidence="6">
    <location>
        <begin position="801"/>
        <end position="821"/>
    </location>
</feature>
<dbReference type="SUPFAM" id="SSF82866">
    <property type="entry name" value="Multidrug efflux transporter AcrB transmembrane domain"/>
    <property type="match status" value="2"/>
</dbReference>
<feature type="transmembrane region" description="Helical" evidence="6">
    <location>
        <begin position="827"/>
        <end position="854"/>
    </location>
</feature>
<feature type="transmembrane region" description="Helical" evidence="6">
    <location>
        <begin position="283"/>
        <end position="302"/>
    </location>
</feature>
<feature type="domain" description="SSD" evidence="7">
    <location>
        <begin position="722"/>
        <end position="852"/>
    </location>
</feature>
<gene>
    <name evidence="8" type="ORF">ACFL27_00975</name>
</gene>
<evidence type="ECO:0000259" key="7">
    <source>
        <dbReference type="PROSITE" id="PS50156"/>
    </source>
</evidence>
<reference evidence="8 9" key="1">
    <citation type="submission" date="2024-09" db="EMBL/GenBank/DDBJ databases">
        <title>Laminarin stimulates single cell rates of sulfate reduction while oxygen inhibits transcriptomic activity in coastal marine sediment.</title>
        <authorList>
            <person name="Lindsay M."/>
            <person name="Orcutt B."/>
            <person name="Emerson D."/>
            <person name="Stepanauskas R."/>
            <person name="D'Angelo T."/>
        </authorList>
    </citation>
    <scope>NUCLEOTIDE SEQUENCE [LARGE SCALE GENOMIC DNA]</scope>
    <source>
        <strain evidence="8">SAG AM-311-K15</strain>
    </source>
</reference>
<feature type="transmembrane region" description="Helical" evidence="6">
    <location>
        <begin position="696"/>
        <end position="715"/>
    </location>
</feature>
<accession>A0ABV6YRC0</accession>
<dbReference type="InterPro" id="IPR004869">
    <property type="entry name" value="MMPL_dom"/>
</dbReference>
<dbReference type="InterPro" id="IPR000731">
    <property type="entry name" value="SSD"/>
</dbReference>
<evidence type="ECO:0000256" key="5">
    <source>
        <dbReference type="ARBA" id="ARBA00023136"/>
    </source>
</evidence>
<keyword evidence="9" id="KW-1185">Reference proteome</keyword>
<organism evidence="8 9">
    <name type="scientific">candidate division CSSED10-310 bacterium</name>
    <dbReference type="NCBI Taxonomy" id="2855610"/>
    <lineage>
        <taxon>Bacteria</taxon>
        <taxon>Bacteria division CSSED10-310</taxon>
    </lineage>
</organism>
<evidence type="ECO:0000256" key="1">
    <source>
        <dbReference type="ARBA" id="ARBA00004651"/>
    </source>
</evidence>
<evidence type="ECO:0000313" key="9">
    <source>
        <dbReference type="Proteomes" id="UP001594351"/>
    </source>
</evidence>
<feature type="transmembrane region" description="Helical" evidence="6">
    <location>
        <begin position="465"/>
        <end position="489"/>
    </location>
</feature>
<sequence>MTLKSDQTGTVMTTWGLTAYTRPVATLSLFLLIAALAGLLALRIRIETDILKMLPTDSPLVQDMLVTLENFKSFDRLYLIVSAPQIDGEVDTTMLEEWADTFSGQLVSSNLIQKVTCKRDFEQIDQFLDYILPRFSRYIPPQKLPALLDKLSPAAIDEAFRKARLLLLSQPSTQLKNLIQRDPLGLIDTGSDLFAHLSVLSEFSGLDPEQEYFFSKQGQELLMIVDPTFPPQDVEKSRALMQVIAETIKDTSRQWQQGTAPIVKIAGGPAIAVSDEKQIRRDIQITLVTSLVGVLLFFQLAFRNWLSPIIVSFPLFLGIVDTLGFASLTLGRLNLLSSIFAVILVGLGIDFSIHLYHRYLSECALGKSSREAMTVTYAETGRSIMGGALTTATAFLAIMITDFRGLRELGLIAGFGILFTFINVCSLFPVIIYFYERFFGARISPKPASHRWAALEKRLYKHHRLVIGFCMFLSGVFLYLLLAGGGITFESDLAQLRPAESPVWTLQQEVTVKFLWQGEPLMVIFRGQQLEQVMPQVYDVDRILSKLQQQGLLDDFVSLATLYPAPERLRKNLAQLQKIDLPQLQQTFHQALAANGFRVAAFQPALNSIITLLSSPPANNLDNLKAALGPEIVASFYNHSPSELTVVTYLFIRPGPEREKRVLLLSKQLGQLAPQVSVTGMQRIISEFKKIIRHDFFYATAGAALAVICLLLLYFRHPTYVLLALVPISLGILWTLSIMKLVGLNLNFLNVVVTPMLIGIGIDDGIHIVHHYLKHRQPSQKSLTATSFCQNHTLLSVPGKGIVLTSLTTMISFGSLSMAHYPGLQWIGILSVIGVGLCLIFSVLLLPALIFCWASISAKK</sequence>
<dbReference type="PANTHER" id="PTHR33406:SF13">
    <property type="entry name" value="MEMBRANE PROTEIN YDFJ"/>
    <property type="match status" value="1"/>
</dbReference>
<dbReference type="PANTHER" id="PTHR33406">
    <property type="entry name" value="MEMBRANE PROTEIN MJ1562-RELATED"/>
    <property type="match status" value="1"/>
</dbReference>